<comment type="caution">
    <text evidence="5">The sequence shown here is derived from an EMBL/GenBank/DDBJ whole genome shotgun (WGS) entry which is preliminary data.</text>
</comment>
<evidence type="ECO:0000256" key="3">
    <source>
        <dbReference type="PROSITE-ProRule" id="PRU00708"/>
    </source>
</evidence>
<dbReference type="Pfam" id="PF01535">
    <property type="entry name" value="PPR"/>
    <property type="match status" value="4"/>
</dbReference>
<feature type="repeat" description="PPR" evidence="3">
    <location>
        <begin position="339"/>
        <end position="373"/>
    </location>
</feature>
<dbReference type="GO" id="GO:0008270">
    <property type="term" value="F:zinc ion binding"/>
    <property type="evidence" value="ECO:0007669"/>
    <property type="project" value="InterPro"/>
</dbReference>
<dbReference type="Pfam" id="PF13041">
    <property type="entry name" value="PPR_2"/>
    <property type="match status" value="1"/>
</dbReference>
<keyword evidence="6" id="KW-1185">Reference proteome</keyword>
<dbReference type="GO" id="GO:0009451">
    <property type="term" value="P:RNA modification"/>
    <property type="evidence" value="ECO:0007669"/>
    <property type="project" value="InterPro"/>
</dbReference>
<dbReference type="InterPro" id="IPR011990">
    <property type="entry name" value="TPR-like_helical_dom_sf"/>
</dbReference>
<reference evidence="5" key="1">
    <citation type="submission" date="2023-03" db="EMBL/GenBank/DDBJ databases">
        <title>Chromosome-scale reference genome and RAD-based genetic map of yellow starthistle (Centaurea solstitialis) reveal putative structural variation and QTLs associated with invader traits.</title>
        <authorList>
            <person name="Reatini B."/>
            <person name="Cang F.A."/>
            <person name="Jiang Q."/>
            <person name="Mckibben M.T.W."/>
            <person name="Barker M.S."/>
            <person name="Rieseberg L.H."/>
            <person name="Dlugosch K.M."/>
        </authorList>
    </citation>
    <scope>NUCLEOTIDE SEQUENCE</scope>
    <source>
        <strain evidence="5">CAN-66</strain>
        <tissue evidence="5">Leaf</tissue>
    </source>
</reference>
<dbReference type="InterPro" id="IPR002885">
    <property type="entry name" value="PPR_rpt"/>
</dbReference>
<dbReference type="EMBL" id="JARYMX010000002">
    <property type="protein sequence ID" value="KAJ9561306.1"/>
    <property type="molecule type" value="Genomic_DNA"/>
</dbReference>
<name>A0AA38WSP5_9ASTR</name>
<evidence type="ECO:0000313" key="5">
    <source>
        <dbReference type="EMBL" id="KAJ9561306.1"/>
    </source>
</evidence>
<dbReference type="PROSITE" id="PS51375">
    <property type="entry name" value="PPR"/>
    <property type="match status" value="3"/>
</dbReference>
<dbReference type="Gene3D" id="1.25.40.10">
    <property type="entry name" value="Tetratricopeptide repeat domain"/>
    <property type="match status" value="4"/>
</dbReference>
<dbReference type="PANTHER" id="PTHR47926:SF540">
    <property type="entry name" value="PENTATRICOPEPTIDE REPEAT-CONTAINING PROTEIN"/>
    <property type="match status" value="1"/>
</dbReference>
<evidence type="ECO:0000256" key="2">
    <source>
        <dbReference type="ARBA" id="ARBA00022737"/>
    </source>
</evidence>
<accession>A0AA38WSP5</accession>
<evidence type="ECO:0000259" key="4">
    <source>
        <dbReference type="Pfam" id="PF14432"/>
    </source>
</evidence>
<organism evidence="5 6">
    <name type="scientific">Centaurea solstitialis</name>
    <name type="common">yellow star-thistle</name>
    <dbReference type="NCBI Taxonomy" id="347529"/>
    <lineage>
        <taxon>Eukaryota</taxon>
        <taxon>Viridiplantae</taxon>
        <taxon>Streptophyta</taxon>
        <taxon>Embryophyta</taxon>
        <taxon>Tracheophyta</taxon>
        <taxon>Spermatophyta</taxon>
        <taxon>Magnoliopsida</taxon>
        <taxon>eudicotyledons</taxon>
        <taxon>Gunneridae</taxon>
        <taxon>Pentapetalae</taxon>
        <taxon>asterids</taxon>
        <taxon>campanulids</taxon>
        <taxon>Asterales</taxon>
        <taxon>Asteraceae</taxon>
        <taxon>Carduoideae</taxon>
        <taxon>Cardueae</taxon>
        <taxon>Centaureinae</taxon>
        <taxon>Centaurea</taxon>
    </lineage>
</organism>
<dbReference type="InterPro" id="IPR032867">
    <property type="entry name" value="DYW_dom"/>
</dbReference>
<dbReference type="InterPro" id="IPR046848">
    <property type="entry name" value="E_motif"/>
</dbReference>
<dbReference type="FunFam" id="1.25.40.10:FF:000366">
    <property type="entry name" value="Pentatricopeptide (PPR) repeat-containing protein"/>
    <property type="match status" value="1"/>
</dbReference>
<dbReference type="AlphaFoldDB" id="A0AA38WSP5"/>
<dbReference type="FunFam" id="1.25.40.10:FF:000031">
    <property type="entry name" value="Pentatricopeptide repeat-containing protein mitochondrial"/>
    <property type="match status" value="1"/>
</dbReference>
<evidence type="ECO:0000256" key="1">
    <source>
        <dbReference type="ARBA" id="ARBA00006643"/>
    </source>
</evidence>
<proteinExistence type="inferred from homology"/>
<evidence type="ECO:0000313" key="6">
    <source>
        <dbReference type="Proteomes" id="UP001172457"/>
    </source>
</evidence>
<feature type="repeat" description="PPR" evidence="3">
    <location>
        <begin position="203"/>
        <end position="233"/>
    </location>
</feature>
<comment type="similarity">
    <text evidence="1">Belongs to the PPR family. PCMP-H subfamily.</text>
</comment>
<feature type="repeat" description="PPR" evidence="3">
    <location>
        <begin position="234"/>
        <end position="264"/>
    </location>
</feature>
<gene>
    <name evidence="5" type="ORF">OSB04_006466</name>
</gene>
<dbReference type="InterPro" id="IPR046960">
    <property type="entry name" value="PPR_At4g14850-like_plant"/>
</dbReference>
<dbReference type="PANTHER" id="PTHR47926">
    <property type="entry name" value="PENTATRICOPEPTIDE REPEAT-CONTAINING PROTEIN"/>
    <property type="match status" value="1"/>
</dbReference>
<dbReference type="NCBIfam" id="TIGR00756">
    <property type="entry name" value="PPR"/>
    <property type="match status" value="4"/>
</dbReference>
<sequence>MKWRNLTSQNSILMALLHPLRFQSIPFPFPSSSSSSTTYAPIFQFLTGLNLLKLGQQTHAHFILRGLHPNSFLAAKMVAMYASSGDIDSAILVFDRIRGNASTLLYNSIIRACALYGLSERSVGIYMEMDSNGVPGDNFTFPFVLKSCADLCDLWFGRCVHGKGLRSGLEFDFYVGASLVDFYVKCGELGDARKLFDEMPQRDVASWNSLIAGHMRHGMVLAAEDLFSRMSDKNIVSWTAMISGYTQNGLADRALELFDEMTNDFSNVKLNWVTVMSVLPACGQSSALDRGRKIHDYATGIGLDSNASVQTALAAMYAKCGSLSDARICFEKIPPHQKNLVSWNTMISAYASHGCGIQAVSTFDEMIRTRVQPDAITFTGLLSGCSHSGLVDIGLRYFNSMRTEFNVEPTHEHYACIVDLLGRAGRLNEAYEVASKMPMPPGASIWGALLSAGKTHRNLEIAEISAKNLFVLEPENSGNYVILSNMYAQAGMWIEVKKLRDLSKTRGVKKNPGYSWIEIYGKLHMFLGGDTSHPMSNEIYEFLAALPEKMKALGYVAETNFALHDVSEEEREESLASHSEKLAVGFGILCTSSGTVVRVTKNLRICGDCHTVMKFVSRIYGREIVDTYGVDVPELRLFAMKILGITTSSSACLSTFNQVHTKRRNRLTTDRMHSLKDIYFDDEWVDNPNDEEIIRISGVYPKSQTYIALLVPMD</sequence>
<dbReference type="GO" id="GO:0003723">
    <property type="term" value="F:RNA binding"/>
    <property type="evidence" value="ECO:0007669"/>
    <property type="project" value="InterPro"/>
</dbReference>
<dbReference type="FunFam" id="1.25.40.10:FF:000344">
    <property type="entry name" value="Pentatricopeptide repeat-containing protein"/>
    <property type="match status" value="1"/>
</dbReference>
<keyword evidence="2" id="KW-0677">Repeat</keyword>
<protein>
    <recommendedName>
        <fullName evidence="4">DYW domain-containing protein</fullName>
    </recommendedName>
</protein>
<feature type="domain" description="DYW" evidence="4">
    <location>
        <begin position="554"/>
        <end position="625"/>
    </location>
</feature>
<dbReference type="Proteomes" id="UP001172457">
    <property type="component" value="Chromosome 2"/>
</dbReference>
<dbReference type="Pfam" id="PF14432">
    <property type="entry name" value="DYW_deaminase"/>
    <property type="match status" value="1"/>
</dbReference>
<dbReference type="Pfam" id="PF20431">
    <property type="entry name" value="E_motif"/>
    <property type="match status" value="1"/>
</dbReference>